<protein>
    <submittedName>
        <fullName evidence="7">Signal transduction histidine kinase</fullName>
    </submittedName>
</protein>
<gene>
    <name evidence="7" type="ORF">EV186_1011173</name>
</gene>
<dbReference type="PANTHER" id="PTHR24421">
    <property type="entry name" value="NITRATE/NITRITE SENSOR PROTEIN NARX-RELATED"/>
    <property type="match status" value="1"/>
</dbReference>
<dbReference type="OrthoDB" id="5181554at2"/>
<dbReference type="Proteomes" id="UP000295444">
    <property type="component" value="Unassembled WGS sequence"/>
</dbReference>
<dbReference type="GO" id="GO:0000160">
    <property type="term" value="P:phosphorelay signal transduction system"/>
    <property type="evidence" value="ECO:0007669"/>
    <property type="project" value="UniProtKB-KW"/>
</dbReference>
<feature type="transmembrane region" description="Helical" evidence="4">
    <location>
        <begin position="81"/>
        <end position="101"/>
    </location>
</feature>
<dbReference type="InterPro" id="IPR050482">
    <property type="entry name" value="Sensor_HK_TwoCompSys"/>
</dbReference>
<feature type="transmembrane region" description="Helical" evidence="4">
    <location>
        <begin position="162"/>
        <end position="181"/>
    </location>
</feature>
<dbReference type="NCBIfam" id="NF047322">
    <property type="entry name" value="HK_morpho_MacS"/>
    <property type="match status" value="1"/>
</dbReference>
<evidence type="ECO:0000313" key="7">
    <source>
        <dbReference type="EMBL" id="TDQ05205.1"/>
    </source>
</evidence>
<dbReference type="GO" id="GO:0016301">
    <property type="term" value="F:kinase activity"/>
    <property type="evidence" value="ECO:0007669"/>
    <property type="project" value="UniProtKB-KW"/>
</dbReference>
<sequence>MTPPAPTAKPRPGREADHSTTPLWRAAVLLRVLTLVFAAAVVFAYRHEYARPALAWAVLGAMTAWTVVIALCYLPEHRRWLWFTVLDLVVCCGFMASSRLVLTHDQLTVTGVPLVPTVWVTGVVAVGAVRGGLLAGAGFGIVLGLVNFAVRGYVDTDLSRDMVLLTGVGFVLGMAATSARVSAQRLALALRAEAATAERERLARSIHDSVLQVLARVRKRGMEVGGEAAELARLAGEQEIALRALVSTAPGETSSDGTADLVPRLIVLTTERVQVSAPSTPVLLPDAVGREVVAVVSEALTNVAKHAGPDAKAWVLLEDLPDEVVVSVRDDGLGMAPARLDDAAAEGRMGVAKSIRGRIGELGGTATVTTAPGAGTEWEFHLPKGRTR</sequence>
<evidence type="ECO:0000313" key="8">
    <source>
        <dbReference type="Proteomes" id="UP000295444"/>
    </source>
</evidence>
<keyword evidence="3" id="KW-0902">Two-component regulatory system</keyword>
<dbReference type="InterPro" id="IPR045975">
    <property type="entry name" value="DUF5931"/>
</dbReference>
<keyword evidence="4" id="KW-1133">Transmembrane helix</keyword>
<accession>A0A4V3D0E2</accession>
<feature type="transmembrane region" description="Helical" evidence="4">
    <location>
        <begin position="53"/>
        <end position="74"/>
    </location>
</feature>
<dbReference type="PANTHER" id="PTHR24421:SF61">
    <property type="entry name" value="OXYGEN SENSOR HISTIDINE KINASE NREB"/>
    <property type="match status" value="1"/>
</dbReference>
<comment type="caution">
    <text evidence="7">The sequence shown here is derived from an EMBL/GenBank/DDBJ whole genome shotgun (WGS) entry which is preliminary data.</text>
</comment>
<dbReference type="AlphaFoldDB" id="A0A4V3D0E2"/>
<feature type="domain" description="Histidine kinase/HSP90-like ATPase" evidence="5">
    <location>
        <begin position="291"/>
        <end position="384"/>
    </location>
</feature>
<dbReference type="Pfam" id="PF02518">
    <property type="entry name" value="HATPase_c"/>
    <property type="match status" value="1"/>
</dbReference>
<feature type="domain" description="DUF5931" evidence="6">
    <location>
        <begin position="21"/>
        <end position="186"/>
    </location>
</feature>
<dbReference type="SUPFAM" id="SSF55874">
    <property type="entry name" value="ATPase domain of HSP90 chaperone/DNA topoisomerase II/histidine kinase"/>
    <property type="match status" value="1"/>
</dbReference>
<dbReference type="InterPro" id="IPR036890">
    <property type="entry name" value="HATPase_C_sf"/>
</dbReference>
<organism evidence="7 8">
    <name type="scientific">Labedaea rhizosphaerae</name>
    <dbReference type="NCBI Taxonomy" id="598644"/>
    <lineage>
        <taxon>Bacteria</taxon>
        <taxon>Bacillati</taxon>
        <taxon>Actinomycetota</taxon>
        <taxon>Actinomycetes</taxon>
        <taxon>Pseudonocardiales</taxon>
        <taxon>Pseudonocardiaceae</taxon>
        <taxon>Labedaea</taxon>
    </lineage>
</organism>
<evidence type="ECO:0000256" key="4">
    <source>
        <dbReference type="SAM" id="Phobius"/>
    </source>
</evidence>
<dbReference type="CDD" id="cd16917">
    <property type="entry name" value="HATPase_UhpB-NarQ-NarX-like"/>
    <property type="match status" value="1"/>
</dbReference>
<evidence type="ECO:0000256" key="1">
    <source>
        <dbReference type="ARBA" id="ARBA00022679"/>
    </source>
</evidence>
<keyword evidence="8" id="KW-1185">Reference proteome</keyword>
<name>A0A4V3D0E2_LABRH</name>
<dbReference type="Gene3D" id="3.30.565.10">
    <property type="entry name" value="Histidine kinase-like ATPase, C-terminal domain"/>
    <property type="match status" value="1"/>
</dbReference>
<keyword evidence="4" id="KW-0472">Membrane</keyword>
<feature type="transmembrane region" description="Helical" evidence="4">
    <location>
        <begin position="28"/>
        <end position="47"/>
    </location>
</feature>
<dbReference type="Pfam" id="PF19354">
    <property type="entry name" value="DUF5931"/>
    <property type="match status" value="1"/>
</dbReference>
<evidence type="ECO:0000256" key="3">
    <source>
        <dbReference type="ARBA" id="ARBA00023012"/>
    </source>
</evidence>
<keyword evidence="4" id="KW-0812">Transmembrane</keyword>
<reference evidence="7 8" key="1">
    <citation type="submission" date="2019-03" db="EMBL/GenBank/DDBJ databases">
        <title>Genomic Encyclopedia of Type Strains, Phase IV (KMG-IV): sequencing the most valuable type-strain genomes for metagenomic binning, comparative biology and taxonomic classification.</title>
        <authorList>
            <person name="Goeker M."/>
        </authorList>
    </citation>
    <scope>NUCLEOTIDE SEQUENCE [LARGE SCALE GENOMIC DNA]</scope>
    <source>
        <strain evidence="7 8">DSM 45361</strain>
    </source>
</reference>
<feature type="transmembrane region" description="Helical" evidence="4">
    <location>
        <begin position="107"/>
        <end position="126"/>
    </location>
</feature>
<dbReference type="EMBL" id="SNXZ01000001">
    <property type="protein sequence ID" value="TDQ05205.1"/>
    <property type="molecule type" value="Genomic_DNA"/>
</dbReference>
<keyword evidence="1" id="KW-0808">Transferase</keyword>
<dbReference type="RefSeq" id="WP_133847997.1">
    <property type="nucleotide sequence ID" value="NZ_SNXZ01000001.1"/>
</dbReference>
<evidence type="ECO:0000259" key="5">
    <source>
        <dbReference type="Pfam" id="PF02518"/>
    </source>
</evidence>
<feature type="transmembrane region" description="Helical" evidence="4">
    <location>
        <begin position="133"/>
        <end position="150"/>
    </location>
</feature>
<proteinExistence type="predicted"/>
<evidence type="ECO:0000259" key="6">
    <source>
        <dbReference type="Pfam" id="PF19354"/>
    </source>
</evidence>
<keyword evidence="2 7" id="KW-0418">Kinase</keyword>
<evidence type="ECO:0000256" key="2">
    <source>
        <dbReference type="ARBA" id="ARBA00022777"/>
    </source>
</evidence>
<dbReference type="InterPro" id="IPR003594">
    <property type="entry name" value="HATPase_dom"/>
</dbReference>